<dbReference type="GeneTree" id="ENSGT00390000015930"/>
<proteinExistence type="predicted"/>
<dbReference type="InterPro" id="IPR027417">
    <property type="entry name" value="P-loop_NTPase"/>
</dbReference>
<evidence type="ECO:0000256" key="1">
    <source>
        <dbReference type="ARBA" id="ARBA00022517"/>
    </source>
</evidence>
<keyword evidence="3" id="KW-0808">Transferase</keyword>
<dbReference type="PANTHER" id="PTHR12595:SF0">
    <property type="entry name" value="ADENYLATE KINASE ISOENZYME 6"/>
    <property type="match status" value="1"/>
</dbReference>
<dbReference type="Proteomes" id="UP000694415">
    <property type="component" value="Unplaced"/>
</dbReference>
<keyword evidence="1" id="KW-0690">Ribosome biogenesis</keyword>
<evidence type="ECO:0000256" key="6">
    <source>
        <dbReference type="ARBA" id="ARBA00022840"/>
    </source>
</evidence>
<name>A0A8C6H9Z3_MUSSI</name>
<reference evidence="7" key="1">
    <citation type="submission" date="2025-08" db="UniProtKB">
        <authorList>
            <consortium name="Ensembl"/>
        </authorList>
    </citation>
    <scope>IDENTIFICATION</scope>
</reference>
<dbReference type="GO" id="GO:0006364">
    <property type="term" value="P:rRNA processing"/>
    <property type="evidence" value="ECO:0007669"/>
    <property type="project" value="UniProtKB-KW"/>
</dbReference>
<dbReference type="Gene3D" id="3.40.50.300">
    <property type="entry name" value="P-loop containing nucleotide triphosphate hydrolases"/>
    <property type="match status" value="1"/>
</dbReference>
<dbReference type="PANTHER" id="PTHR12595">
    <property type="entry name" value="POS9-ACTIVATING FACTOR FAP7-RELATED"/>
    <property type="match status" value="1"/>
</dbReference>
<keyword evidence="5" id="KW-0418">Kinase</keyword>
<dbReference type="GO" id="GO:0016887">
    <property type="term" value="F:ATP hydrolysis activity"/>
    <property type="evidence" value="ECO:0007669"/>
    <property type="project" value="InterPro"/>
</dbReference>
<dbReference type="GO" id="GO:0004017">
    <property type="term" value="F:AMP kinase activity"/>
    <property type="evidence" value="ECO:0007669"/>
    <property type="project" value="InterPro"/>
</dbReference>
<accession>A0A8C6H9Z3</accession>
<keyword evidence="8" id="KW-1185">Reference proteome</keyword>
<evidence type="ECO:0000256" key="3">
    <source>
        <dbReference type="ARBA" id="ARBA00022679"/>
    </source>
</evidence>
<keyword evidence="4" id="KW-0547">Nucleotide-binding</keyword>
<dbReference type="Pfam" id="PF13238">
    <property type="entry name" value="AAA_18"/>
    <property type="match status" value="1"/>
</dbReference>
<keyword evidence="6" id="KW-0067">ATP-binding</keyword>
<dbReference type="GO" id="GO:0005524">
    <property type="term" value="F:ATP binding"/>
    <property type="evidence" value="ECO:0007669"/>
    <property type="project" value="UniProtKB-KW"/>
</dbReference>
<sequence>HLLPNIRFMGTLQYTMLTSFFLPFERHFKSHLWLHGEALTQSKQWQLYDGYHDEYGCPILDEEDRVIHELEHHIREGCLMVDYHGCDFIPEYWFHVVFVLRTDNGILYKLLETRGYTEKKL</sequence>
<evidence type="ECO:0000313" key="7">
    <source>
        <dbReference type="Ensembl" id="ENSMSIP00000017307.1"/>
    </source>
</evidence>
<protein>
    <submittedName>
        <fullName evidence="7">Uncharacterized protein</fullName>
    </submittedName>
</protein>
<dbReference type="GO" id="GO:0005634">
    <property type="term" value="C:nucleus"/>
    <property type="evidence" value="ECO:0007669"/>
    <property type="project" value="TreeGrafter"/>
</dbReference>
<dbReference type="AlphaFoldDB" id="A0A8C6H9Z3"/>
<organism evidence="7 8">
    <name type="scientific">Mus spicilegus</name>
    <name type="common">Mound-building mouse</name>
    <dbReference type="NCBI Taxonomy" id="10103"/>
    <lineage>
        <taxon>Eukaryota</taxon>
        <taxon>Metazoa</taxon>
        <taxon>Chordata</taxon>
        <taxon>Craniata</taxon>
        <taxon>Vertebrata</taxon>
        <taxon>Euteleostomi</taxon>
        <taxon>Mammalia</taxon>
        <taxon>Eutheria</taxon>
        <taxon>Euarchontoglires</taxon>
        <taxon>Glires</taxon>
        <taxon>Rodentia</taxon>
        <taxon>Myomorpha</taxon>
        <taxon>Muroidea</taxon>
        <taxon>Muridae</taxon>
        <taxon>Murinae</taxon>
        <taxon>Mus</taxon>
        <taxon>Mus</taxon>
    </lineage>
</organism>
<keyword evidence="2" id="KW-0698">rRNA processing</keyword>
<dbReference type="Ensembl" id="ENSMSIT00000021887.1">
    <property type="protein sequence ID" value="ENSMSIP00000017307.1"/>
    <property type="gene ID" value="ENSMSIG00000014786.1"/>
</dbReference>
<evidence type="ECO:0000256" key="5">
    <source>
        <dbReference type="ARBA" id="ARBA00022777"/>
    </source>
</evidence>
<reference evidence="7" key="2">
    <citation type="submission" date="2025-09" db="UniProtKB">
        <authorList>
            <consortium name="Ensembl"/>
        </authorList>
    </citation>
    <scope>IDENTIFICATION</scope>
</reference>
<evidence type="ECO:0000256" key="4">
    <source>
        <dbReference type="ARBA" id="ARBA00022741"/>
    </source>
</evidence>
<dbReference type="InterPro" id="IPR020618">
    <property type="entry name" value="Adenyl_kinase_AK6"/>
</dbReference>
<evidence type="ECO:0000313" key="8">
    <source>
        <dbReference type="Proteomes" id="UP000694415"/>
    </source>
</evidence>
<dbReference type="GO" id="GO:0005737">
    <property type="term" value="C:cytoplasm"/>
    <property type="evidence" value="ECO:0007669"/>
    <property type="project" value="TreeGrafter"/>
</dbReference>
<evidence type="ECO:0000256" key="2">
    <source>
        <dbReference type="ARBA" id="ARBA00022552"/>
    </source>
</evidence>